<reference evidence="3" key="1">
    <citation type="submission" date="2022-07" db="EMBL/GenBank/DDBJ databases">
        <title>Complete genome of Vibrio japonicus strain JCM 31412T and phylogenomic assessment of the Nereis clade of the genus Vibrio.</title>
        <authorList>
            <person name="Shlafstein M.D."/>
            <person name="Emsley S.A."/>
            <person name="Ushijima B."/>
            <person name="Videau P."/>
            <person name="Saw J.H."/>
        </authorList>
    </citation>
    <scope>NUCLEOTIDE SEQUENCE</scope>
    <source>
        <strain evidence="3">JCM 31412</strain>
    </source>
</reference>
<evidence type="ECO:0000313" key="4">
    <source>
        <dbReference type="Proteomes" id="UP001058602"/>
    </source>
</evidence>
<evidence type="ECO:0000259" key="2">
    <source>
        <dbReference type="Pfam" id="PF03061"/>
    </source>
</evidence>
<dbReference type="PANTHER" id="PTHR42856">
    <property type="entry name" value="ACYL-COENZYME A THIOESTERASE PAAI"/>
    <property type="match status" value="1"/>
</dbReference>
<evidence type="ECO:0000256" key="1">
    <source>
        <dbReference type="ARBA" id="ARBA00022801"/>
    </source>
</evidence>
<keyword evidence="1 3" id="KW-0378">Hydrolase</keyword>
<dbReference type="InterPro" id="IPR003736">
    <property type="entry name" value="PAAI_dom"/>
</dbReference>
<dbReference type="GO" id="GO:0016787">
    <property type="term" value="F:hydrolase activity"/>
    <property type="evidence" value="ECO:0007669"/>
    <property type="project" value="UniProtKB-KW"/>
</dbReference>
<dbReference type="EMBL" id="CP102097">
    <property type="protein sequence ID" value="UUM32439.1"/>
    <property type="molecule type" value="Genomic_DNA"/>
</dbReference>
<dbReference type="NCBIfam" id="TIGR02286">
    <property type="entry name" value="PaaD"/>
    <property type="match status" value="1"/>
</dbReference>
<dbReference type="InterPro" id="IPR011973">
    <property type="entry name" value="PaaD"/>
</dbReference>
<dbReference type="SUPFAM" id="SSF54637">
    <property type="entry name" value="Thioesterase/thiol ester dehydrase-isomerase"/>
    <property type="match status" value="1"/>
</dbReference>
<dbReference type="NCBIfam" id="TIGR00369">
    <property type="entry name" value="unchar_dom_1"/>
    <property type="match status" value="1"/>
</dbReference>
<dbReference type="RefSeq" id="WP_257086106.1">
    <property type="nucleotide sequence ID" value="NZ_CP102097.1"/>
</dbReference>
<accession>A0ABY5LK27</accession>
<dbReference type="Gene3D" id="3.10.129.10">
    <property type="entry name" value="Hotdog Thioesterase"/>
    <property type="match status" value="1"/>
</dbReference>
<dbReference type="Pfam" id="PF03061">
    <property type="entry name" value="4HBT"/>
    <property type="match status" value="1"/>
</dbReference>
<dbReference type="Proteomes" id="UP001058602">
    <property type="component" value="Chromosome 2"/>
</dbReference>
<protein>
    <submittedName>
        <fullName evidence="3">Hydroxyphenylacetyl-CoA thioesterase PaaI</fullName>
        <ecNumber evidence="3">3.1.2.-</ecNumber>
    </submittedName>
</protein>
<keyword evidence="4" id="KW-1185">Reference proteome</keyword>
<name>A0ABY5LK27_9VIBR</name>
<dbReference type="InterPro" id="IPR006683">
    <property type="entry name" value="Thioestr_dom"/>
</dbReference>
<evidence type="ECO:0000313" key="3">
    <source>
        <dbReference type="EMBL" id="UUM32439.1"/>
    </source>
</evidence>
<dbReference type="PANTHER" id="PTHR42856:SF1">
    <property type="entry name" value="ACYL-COENZYME A THIOESTERASE PAAI"/>
    <property type="match status" value="1"/>
</dbReference>
<dbReference type="InterPro" id="IPR052723">
    <property type="entry name" value="Acyl-CoA_thioesterase_PaaI"/>
</dbReference>
<proteinExistence type="predicted"/>
<organism evidence="3 4">
    <name type="scientific">Vibrio japonicus</name>
    <dbReference type="NCBI Taxonomy" id="1824638"/>
    <lineage>
        <taxon>Bacteria</taxon>
        <taxon>Pseudomonadati</taxon>
        <taxon>Pseudomonadota</taxon>
        <taxon>Gammaproteobacteria</taxon>
        <taxon>Vibrionales</taxon>
        <taxon>Vibrionaceae</taxon>
        <taxon>Vibrio</taxon>
    </lineage>
</organism>
<dbReference type="InterPro" id="IPR029069">
    <property type="entry name" value="HotDog_dom_sf"/>
</dbReference>
<feature type="domain" description="Thioesterase" evidence="2">
    <location>
        <begin position="67"/>
        <end position="140"/>
    </location>
</feature>
<gene>
    <name evidence="3" type="primary">paaI</name>
    <name evidence="3" type="ORF">NP165_19395</name>
</gene>
<sequence>MIVANTTQLSEHLNEAAHEKVVAEKAVAAMLENDTCTKSMGMEVVDVAKGMAKITMRVTQSMLNGHSTCHGGMLFTLADTAFACACNSENLAAVASGCSIEYIRPAFENDLLTAVANVKSQGKVTGTYDIEIVNQDQKLIALFRGKSHRIGTKLVKEDS</sequence>
<dbReference type="EC" id="3.1.2.-" evidence="3"/>
<dbReference type="CDD" id="cd03443">
    <property type="entry name" value="PaaI_thioesterase"/>
    <property type="match status" value="1"/>
</dbReference>